<evidence type="ECO:0000313" key="1">
    <source>
        <dbReference type="EMBL" id="KAK7493884.1"/>
    </source>
</evidence>
<protein>
    <submittedName>
        <fullName evidence="1">Uncharacterized protein</fullName>
    </submittedName>
</protein>
<evidence type="ECO:0000313" key="2">
    <source>
        <dbReference type="Proteomes" id="UP001519460"/>
    </source>
</evidence>
<dbReference type="EMBL" id="JACVVK020000088">
    <property type="protein sequence ID" value="KAK7493884.1"/>
    <property type="molecule type" value="Genomic_DNA"/>
</dbReference>
<dbReference type="Proteomes" id="UP001519460">
    <property type="component" value="Unassembled WGS sequence"/>
</dbReference>
<reference evidence="1 2" key="1">
    <citation type="journal article" date="2023" name="Sci. Data">
        <title>Genome assembly of the Korean intertidal mud-creeper Batillaria attramentaria.</title>
        <authorList>
            <person name="Patra A.K."/>
            <person name="Ho P.T."/>
            <person name="Jun S."/>
            <person name="Lee S.J."/>
            <person name="Kim Y."/>
            <person name="Won Y.J."/>
        </authorList>
    </citation>
    <scope>NUCLEOTIDE SEQUENCE [LARGE SCALE GENOMIC DNA]</scope>
    <source>
        <strain evidence="1">Wonlab-2016</strain>
    </source>
</reference>
<comment type="caution">
    <text evidence="1">The sequence shown here is derived from an EMBL/GenBank/DDBJ whole genome shotgun (WGS) entry which is preliminary data.</text>
</comment>
<accession>A0ABD0L436</accession>
<dbReference type="AlphaFoldDB" id="A0ABD0L436"/>
<gene>
    <name evidence="1" type="ORF">BaRGS_00014766</name>
</gene>
<proteinExistence type="predicted"/>
<name>A0ABD0L436_9CAEN</name>
<sequence>MSGINTDLAHFHRAGYEKLSVNSNTVFTACHSGSGTESIFPGHALARRASVPNEVSVVTANTGYQQIKNLATIRKLSSFPWRGLTFPIDTADSLLTTERERELTSLSSEDWRRKWVLFTGQWSQAAH</sequence>
<organism evidence="1 2">
    <name type="scientific">Batillaria attramentaria</name>
    <dbReference type="NCBI Taxonomy" id="370345"/>
    <lineage>
        <taxon>Eukaryota</taxon>
        <taxon>Metazoa</taxon>
        <taxon>Spiralia</taxon>
        <taxon>Lophotrochozoa</taxon>
        <taxon>Mollusca</taxon>
        <taxon>Gastropoda</taxon>
        <taxon>Caenogastropoda</taxon>
        <taxon>Sorbeoconcha</taxon>
        <taxon>Cerithioidea</taxon>
        <taxon>Batillariidae</taxon>
        <taxon>Batillaria</taxon>
    </lineage>
</organism>
<keyword evidence="2" id="KW-1185">Reference proteome</keyword>